<evidence type="ECO:0000313" key="2">
    <source>
        <dbReference type="Proteomes" id="UP000218979"/>
    </source>
</evidence>
<dbReference type="RefSeq" id="WP_143188731.1">
    <property type="nucleotide sequence ID" value="NZ_FPKS01000004.1"/>
</dbReference>
<gene>
    <name evidence="1" type="ORF">RR45_GL000173</name>
</gene>
<accession>A0ABX4IAV1</accession>
<name>A0ABX4IAV1_9LACT</name>
<dbReference type="Proteomes" id="UP000218979">
    <property type="component" value="Unassembled WGS sequence"/>
</dbReference>
<evidence type="ECO:0000313" key="1">
    <source>
        <dbReference type="EMBL" id="PCS04854.1"/>
    </source>
</evidence>
<sequence>MMTAEEIELKRRLHNLQPGKNLTYEEFCLYEIRNLVEADKVSAKDFKTTIGIERNVNKKIMRKL</sequence>
<keyword evidence="2" id="KW-1185">Reference proteome</keyword>
<protein>
    <submittedName>
        <fullName evidence="1">Uncharacterized protein</fullName>
    </submittedName>
</protein>
<comment type="caution">
    <text evidence="1">The sequence shown here is derived from an EMBL/GenBank/DDBJ whole genome shotgun (WGS) entry which is preliminary data.</text>
</comment>
<dbReference type="EMBL" id="JXJT01000001">
    <property type="protein sequence ID" value="PCS04854.1"/>
    <property type="molecule type" value="Genomic_DNA"/>
</dbReference>
<reference evidence="1 2" key="1">
    <citation type="submission" date="2014-12" db="EMBL/GenBank/DDBJ databases">
        <title>Draft genome sequences of 10 type strains of Lactococcus.</title>
        <authorList>
            <person name="Sun Z."/>
            <person name="Zhong Z."/>
            <person name="Liu W."/>
            <person name="Zhang W."/>
            <person name="Zhang H."/>
        </authorList>
    </citation>
    <scope>NUCLEOTIDE SEQUENCE [LARGE SCALE GENOMIC DNA]</scope>
    <source>
        <strain evidence="1 2">DSM 22330</strain>
    </source>
</reference>
<proteinExistence type="predicted"/>
<organism evidence="1 2">
    <name type="scientific">Pseudolactococcus chungangensis CAU 28 = DSM 22330</name>
    <dbReference type="NCBI Taxonomy" id="1122154"/>
    <lineage>
        <taxon>Bacteria</taxon>
        <taxon>Bacillati</taxon>
        <taxon>Bacillota</taxon>
        <taxon>Bacilli</taxon>
        <taxon>Lactobacillales</taxon>
        <taxon>Streptococcaceae</taxon>
        <taxon>Pseudolactococcus</taxon>
    </lineage>
</organism>